<dbReference type="AlphaFoldDB" id="A0A066UIN6"/>
<dbReference type="STRING" id="212667.VFDL14_18560"/>
<evidence type="ECO:0000256" key="2">
    <source>
        <dbReference type="ARBA" id="ARBA00023015"/>
    </source>
</evidence>
<accession>A0A066UIN6</accession>
<gene>
    <name evidence="6" type="ORF">VFDL14_18560</name>
</gene>
<reference evidence="6 7" key="1">
    <citation type="submission" date="2014-02" db="EMBL/GenBank/DDBJ databases">
        <title>Vibrio fortis Dalian14 Genome Sequencing.</title>
        <authorList>
            <person name="Wang Y."/>
            <person name="Song L."/>
            <person name="Liu G."/>
            <person name="Ding J."/>
        </authorList>
    </citation>
    <scope>NUCLEOTIDE SEQUENCE [LARGE SCALE GENOMIC DNA]</scope>
    <source>
        <strain evidence="6 7">Dalian14</strain>
    </source>
</reference>
<dbReference type="Pfam" id="PF03466">
    <property type="entry name" value="LysR_substrate"/>
    <property type="match status" value="1"/>
</dbReference>
<dbReference type="InterPro" id="IPR000847">
    <property type="entry name" value="LysR_HTH_N"/>
</dbReference>
<dbReference type="SUPFAM" id="SSF53850">
    <property type="entry name" value="Periplasmic binding protein-like II"/>
    <property type="match status" value="1"/>
</dbReference>
<dbReference type="GO" id="GO:0003700">
    <property type="term" value="F:DNA-binding transcription factor activity"/>
    <property type="evidence" value="ECO:0007669"/>
    <property type="project" value="InterPro"/>
</dbReference>
<sequence>MDYLHLSRVSLKHLTVLHVMLNTHSVTQTAEQLYVTPSSVSKTLSQLREIIDDELFYRDGTKLIPTPFAHQIAPTVHAILSSMNGLLHQKSFVPETYQGSFTLSMRESTFEVFSPTISQITTQLAPNAALKVYSKQQFGFDSLLSGKVNAIILPHDISQPPTESKELVWKTILSDEMVCLMGAEHPLANTALTIEDYLSYKHIGIFDNELSQPFFEQNLVQCHKPRDVAISVADFGSAAVLCHQTPYLFTCSKLWSQKALQAKGLIAKPLPFDYGKVAYSLVWNRPNMNDQAMKWLCDQFITPEKPF</sequence>
<dbReference type="OrthoDB" id="6621790at2"/>
<dbReference type="PANTHER" id="PTHR30118">
    <property type="entry name" value="HTH-TYPE TRANSCRIPTIONAL REGULATOR LEUO-RELATED"/>
    <property type="match status" value="1"/>
</dbReference>
<dbReference type="Gene3D" id="1.10.10.10">
    <property type="entry name" value="Winged helix-like DNA-binding domain superfamily/Winged helix DNA-binding domain"/>
    <property type="match status" value="1"/>
</dbReference>
<proteinExistence type="inferred from homology"/>
<evidence type="ECO:0000256" key="3">
    <source>
        <dbReference type="ARBA" id="ARBA00023125"/>
    </source>
</evidence>
<dbReference type="Proteomes" id="UP000027219">
    <property type="component" value="Unassembled WGS sequence"/>
</dbReference>
<keyword evidence="7" id="KW-1185">Reference proteome</keyword>
<comment type="similarity">
    <text evidence="1">Belongs to the LysR transcriptional regulatory family.</text>
</comment>
<dbReference type="SUPFAM" id="SSF46785">
    <property type="entry name" value="Winged helix' DNA-binding domain"/>
    <property type="match status" value="1"/>
</dbReference>
<evidence type="ECO:0000313" key="7">
    <source>
        <dbReference type="Proteomes" id="UP000027219"/>
    </source>
</evidence>
<dbReference type="InterPro" id="IPR005119">
    <property type="entry name" value="LysR_subst-bd"/>
</dbReference>
<dbReference type="InterPro" id="IPR036390">
    <property type="entry name" value="WH_DNA-bd_sf"/>
</dbReference>
<evidence type="ECO:0000256" key="1">
    <source>
        <dbReference type="ARBA" id="ARBA00009437"/>
    </source>
</evidence>
<dbReference type="InterPro" id="IPR037402">
    <property type="entry name" value="YidZ_PBP2"/>
</dbReference>
<evidence type="ECO:0000313" key="6">
    <source>
        <dbReference type="EMBL" id="KDN26940.1"/>
    </source>
</evidence>
<keyword evidence="2" id="KW-0805">Transcription regulation</keyword>
<name>A0A066UIN6_9VIBR</name>
<keyword evidence="3" id="KW-0238">DNA-binding</keyword>
<dbReference type="EMBL" id="JFFR01000027">
    <property type="protein sequence ID" value="KDN26940.1"/>
    <property type="molecule type" value="Genomic_DNA"/>
</dbReference>
<dbReference type="RefSeq" id="WP_032552285.1">
    <property type="nucleotide sequence ID" value="NZ_JFFR01000027.1"/>
</dbReference>
<organism evidence="6 7">
    <name type="scientific">Vibrio fortis</name>
    <dbReference type="NCBI Taxonomy" id="212667"/>
    <lineage>
        <taxon>Bacteria</taxon>
        <taxon>Pseudomonadati</taxon>
        <taxon>Pseudomonadota</taxon>
        <taxon>Gammaproteobacteria</taxon>
        <taxon>Vibrionales</taxon>
        <taxon>Vibrionaceae</taxon>
        <taxon>Vibrio</taxon>
    </lineage>
</organism>
<dbReference type="Gene3D" id="3.40.190.10">
    <property type="entry name" value="Periplasmic binding protein-like II"/>
    <property type="match status" value="2"/>
</dbReference>
<dbReference type="InterPro" id="IPR036388">
    <property type="entry name" value="WH-like_DNA-bd_sf"/>
</dbReference>
<feature type="domain" description="HTH lysR-type" evidence="5">
    <location>
        <begin position="9"/>
        <end position="66"/>
    </location>
</feature>
<evidence type="ECO:0000259" key="5">
    <source>
        <dbReference type="PROSITE" id="PS50931"/>
    </source>
</evidence>
<dbReference type="GO" id="GO:0003677">
    <property type="term" value="F:DNA binding"/>
    <property type="evidence" value="ECO:0007669"/>
    <property type="project" value="UniProtKB-KW"/>
</dbReference>
<evidence type="ECO:0000256" key="4">
    <source>
        <dbReference type="ARBA" id="ARBA00023163"/>
    </source>
</evidence>
<dbReference type="PROSITE" id="PS50931">
    <property type="entry name" value="HTH_LYSR"/>
    <property type="match status" value="1"/>
</dbReference>
<protein>
    <submittedName>
        <fullName evidence="6">LysR family transcriptional regulator</fullName>
    </submittedName>
</protein>
<dbReference type="PANTHER" id="PTHR30118:SF12">
    <property type="entry name" value="TRANSCRIPTIONAL REGULATOR LYSR FAMILY"/>
    <property type="match status" value="1"/>
</dbReference>
<dbReference type="CDD" id="cd08417">
    <property type="entry name" value="PBP2_Nitroaromatics_like"/>
    <property type="match status" value="1"/>
</dbReference>
<dbReference type="Pfam" id="PF00126">
    <property type="entry name" value="HTH_1"/>
    <property type="match status" value="1"/>
</dbReference>
<dbReference type="InterPro" id="IPR050389">
    <property type="entry name" value="LysR-type_TF"/>
</dbReference>
<comment type="caution">
    <text evidence="6">The sequence shown here is derived from an EMBL/GenBank/DDBJ whole genome shotgun (WGS) entry which is preliminary data.</text>
</comment>
<keyword evidence="4" id="KW-0804">Transcription</keyword>